<accession>A0A3M8AWD4</accession>
<dbReference type="GeneID" id="82813475"/>
<dbReference type="EMBL" id="BJOD01000016">
    <property type="protein sequence ID" value="GED25802.1"/>
    <property type="molecule type" value="Genomic_DNA"/>
</dbReference>
<name>A0A3M8AWD4_9BACL</name>
<gene>
    <name evidence="1" type="ORF">BAG01nite_19040</name>
    <name evidence="2" type="ORF">EB820_12690</name>
</gene>
<dbReference type="Proteomes" id="UP000317180">
    <property type="component" value="Unassembled WGS sequence"/>
</dbReference>
<comment type="caution">
    <text evidence="2">The sequence shown here is derived from an EMBL/GenBank/DDBJ whole genome shotgun (WGS) entry which is preliminary data.</text>
</comment>
<evidence type="ECO:0000313" key="1">
    <source>
        <dbReference type="EMBL" id="GED25802.1"/>
    </source>
</evidence>
<reference evidence="1 4" key="2">
    <citation type="submission" date="2019-06" db="EMBL/GenBank/DDBJ databases">
        <title>Whole genome shotgun sequence of Brevibacillus agri NBRC 15538.</title>
        <authorList>
            <person name="Hosoyama A."/>
            <person name="Uohara A."/>
            <person name="Ohji S."/>
            <person name="Ichikawa N."/>
        </authorList>
    </citation>
    <scope>NUCLEOTIDE SEQUENCE [LARGE SCALE GENOMIC DNA]</scope>
    <source>
        <strain evidence="1 4">NBRC 15538</strain>
    </source>
</reference>
<dbReference type="RefSeq" id="WP_122952945.1">
    <property type="nucleotide sequence ID" value="NZ_BJOD01000016.1"/>
</dbReference>
<reference evidence="2 3" key="1">
    <citation type="submission" date="2018-10" db="EMBL/GenBank/DDBJ databases">
        <title>Phylogenomics of Brevibacillus.</title>
        <authorList>
            <person name="Dunlap C."/>
        </authorList>
    </citation>
    <scope>NUCLEOTIDE SEQUENCE [LARGE SCALE GENOMIC DNA]</scope>
    <source>
        <strain evidence="2 3">NRRL NRS 1219</strain>
    </source>
</reference>
<keyword evidence="4" id="KW-1185">Reference proteome</keyword>
<protein>
    <submittedName>
        <fullName evidence="2">Uncharacterized protein</fullName>
    </submittedName>
</protein>
<dbReference type="EMBL" id="RHHN01000037">
    <property type="protein sequence ID" value="RNB54935.1"/>
    <property type="molecule type" value="Genomic_DNA"/>
</dbReference>
<evidence type="ECO:0000313" key="4">
    <source>
        <dbReference type="Proteomes" id="UP000317180"/>
    </source>
</evidence>
<proteinExistence type="predicted"/>
<evidence type="ECO:0000313" key="3">
    <source>
        <dbReference type="Proteomes" id="UP000276178"/>
    </source>
</evidence>
<evidence type="ECO:0000313" key="2">
    <source>
        <dbReference type="EMBL" id="RNB54935.1"/>
    </source>
</evidence>
<organism evidence="2 3">
    <name type="scientific">Brevibacillus agri</name>
    <dbReference type="NCBI Taxonomy" id="51101"/>
    <lineage>
        <taxon>Bacteria</taxon>
        <taxon>Bacillati</taxon>
        <taxon>Bacillota</taxon>
        <taxon>Bacilli</taxon>
        <taxon>Bacillales</taxon>
        <taxon>Paenibacillaceae</taxon>
        <taxon>Brevibacillus</taxon>
    </lineage>
</organism>
<dbReference type="Proteomes" id="UP000276178">
    <property type="component" value="Unassembled WGS sequence"/>
</dbReference>
<dbReference type="OrthoDB" id="2730767at2"/>
<sequence>MFDPLTIHHDECVRQVVEWHEKVPKEKVAAAFLHSLSTRKLHLRSALSSWALTRQFTLHPFASNAGRYTAAENGVAYAMHGDCYVCDSFHIASRESYVEEDLNVLNFERHKWGGEDGYSRQAVQNFFGPWL</sequence>
<dbReference type="AlphaFoldDB" id="A0A3M8AWD4"/>